<accession>A0A0V0YU80</accession>
<dbReference type="AlphaFoldDB" id="A0A0V0YU80"/>
<keyword evidence="3" id="KW-1185">Reference proteome</keyword>
<dbReference type="Proteomes" id="UP000054776">
    <property type="component" value="Unassembled WGS sequence"/>
</dbReference>
<evidence type="ECO:0000313" key="3">
    <source>
        <dbReference type="Proteomes" id="UP000054776"/>
    </source>
</evidence>
<reference evidence="2 3" key="1">
    <citation type="submission" date="2015-01" db="EMBL/GenBank/DDBJ databases">
        <title>Evolution of Trichinella species and genotypes.</title>
        <authorList>
            <person name="Korhonen P.K."/>
            <person name="Edoardo P."/>
            <person name="Giuseppe L.R."/>
            <person name="Gasser R.B."/>
        </authorList>
    </citation>
    <scope>NUCLEOTIDE SEQUENCE [LARGE SCALE GENOMIC DNA]</scope>
    <source>
        <strain evidence="2">ISS3</strain>
    </source>
</reference>
<feature type="region of interest" description="Disordered" evidence="1">
    <location>
        <begin position="1"/>
        <end position="20"/>
    </location>
</feature>
<organism evidence="2 3">
    <name type="scientific">Trichinella spiralis</name>
    <name type="common">Trichina worm</name>
    <dbReference type="NCBI Taxonomy" id="6334"/>
    <lineage>
        <taxon>Eukaryota</taxon>
        <taxon>Metazoa</taxon>
        <taxon>Ecdysozoa</taxon>
        <taxon>Nematoda</taxon>
        <taxon>Enoplea</taxon>
        <taxon>Dorylaimia</taxon>
        <taxon>Trichinellida</taxon>
        <taxon>Trichinellidae</taxon>
        <taxon>Trichinella</taxon>
    </lineage>
</organism>
<dbReference type="EMBL" id="JYDH01004924">
    <property type="protein sequence ID" value="KRY03693.1"/>
    <property type="molecule type" value="Genomic_DNA"/>
</dbReference>
<protein>
    <submittedName>
        <fullName evidence="2">Uncharacterized protein</fullName>
    </submittedName>
</protein>
<sequence length="44" mass="5106">MPGYSMNRRNALSNNSTKNTITKKLTLTKRTYVCLKIFLIQKSK</sequence>
<evidence type="ECO:0000256" key="1">
    <source>
        <dbReference type="SAM" id="MobiDB-lite"/>
    </source>
</evidence>
<comment type="caution">
    <text evidence="2">The sequence shown here is derived from an EMBL/GenBank/DDBJ whole genome shotgun (WGS) entry which is preliminary data.</text>
</comment>
<gene>
    <name evidence="2" type="ORF">T01_660</name>
</gene>
<evidence type="ECO:0000313" key="2">
    <source>
        <dbReference type="EMBL" id="KRY03693.1"/>
    </source>
</evidence>
<proteinExistence type="predicted"/>
<name>A0A0V0YU80_TRISP</name>
<dbReference type="InParanoid" id="A0A0V0YU80"/>